<name>A0ABR1QBM9_9PEZI</name>
<reference evidence="2 3" key="1">
    <citation type="submission" date="2023-01" db="EMBL/GenBank/DDBJ databases">
        <title>Analysis of 21 Apiospora genomes using comparative genomics revels a genus with tremendous synthesis potential of carbohydrate active enzymes and secondary metabolites.</title>
        <authorList>
            <person name="Sorensen T."/>
        </authorList>
    </citation>
    <scope>NUCLEOTIDE SEQUENCE [LARGE SCALE GENOMIC DNA]</scope>
    <source>
        <strain evidence="2 3">CBS 24483</strain>
    </source>
</reference>
<keyword evidence="3" id="KW-1185">Reference proteome</keyword>
<feature type="region of interest" description="Disordered" evidence="1">
    <location>
        <begin position="1"/>
        <end position="101"/>
    </location>
</feature>
<accession>A0ABR1QBM9</accession>
<feature type="region of interest" description="Disordered" evidence="1">
    <location>
        <begin position="149"/>
        <end position="168"/>
    </location>
</feature>
<evidence type="ECO:0000313" key="3">
    <source>
        <dbReference type="Proteomes" id="UP001391051"/>
    </source>
</evidence>
<evidence type="ECO:0000313" key="2">
    <source>
        <dbReference type="EMBL" id="KAK7951371.1"/>
    </source>
</evidence>
<comment type="caution">
    <text evidence="2">The sequence shown here is derived from an EMBL/GenBank/DDBJ whole genome shotgun (WGS) entry which is preliminary data.</text>
</comment>
<feature type="compositionally biased region" description="Polar residues" evidence="1">
    <location>
        <begin position="7"/>
        <end position="17"/>
    </location>
</feature>
<dbReference type="EMBL" id="JAQQWE010000005">
    <property type="protein sequence ID" value="KAK7951371.1"/>
    <property type="molecule type" value="Genomic_DNA"/>
</dbReference>
<dbReference type="RefSeq" id="XP_066699433.1">
    <property type="nucleotide sequence ID" value="XM_066843321.1"/>
</dbReference>
<sequence length="168" mass="17667">MPLSDTCMPSPSVSTIPSAGRRGDDPFTPTTTLPYPDRQAYRPTRRPSNSSSISSASSSSSSSSFSPGSWKCPRSICAMSPASEAYSPPSPPSVSPVTAHRTKRTISPGVYISKGEGHSVRHSWIIDGRLVEFPFAAATHVRDTYGHKTPGLGARPVPVGSVDGGHSV</sequence>
<gene>
    <name evidence="2" type="ORF">PG986_007099</name>
</gene>
<organism evidence="2 3">
    <name type="scientific">Apiospora aurea</name>
    <dbReference type="NCBI Taxonomy" id="335848"/>
    <lineage>
        <taxon>Eukaryota</taxon>
        <taxon>Fungi</taxon>
        <taxon>Dikarya</taxon>
        <taxon>Ascomycota</taxon>
        <taxon>Pezizomycotina</taxon>
        <taxon>Sordariomycetes</taxon>
        <taxon>Xylariomycetidae</taxon>
        <taxon>Amphisphaeriales</taxon>
        <taxon>Apiosporaceae</taxon>
        <taxon>Apiospora</taxon>
    </lineage>
</organism>
<proteinExistence type="predicted"/>
<dbReference type="Proteomes" id="UP001391051">
    <property type="component" value="Unassembled WGS sequence"/>
</dbReference>
<protein>
    <submittedName>
        <fullName evidence="2">Uncharacterized protein</fullName>
    </submittedName>
</protein>
<feature type="compositionally biased region" description="Low complexity" evidence="1">
    <location>
        <begin position="48"/>
        <end position="69"/>
    </location>
</feature>
<dbReference type="GeneID" id="92076383"/>
<evidence type="ECO:0000256" key="1">
    <source>
        <dbReference type="SAM" id="MobiDB-lite"/>
    </source>
</evidence>